<proteinExistence type="predicted"/>
<evidence type="ECO:0008006" key="3">
    <source>
        <dbReference type="Google" id="ProtNLM"/>
    </source>
</evidence>
<dbReference type="InterPro" id="IPR026002">
    <property type="entry name" value="ATC_hydrolase-like"/>
</dbReference>
<organism evidence="1 2">
    <name type="scientific">Desulfovibrio fairfieldensis</name>
    <dbReference type="NCBI Taxonomy" id="44742"/>
    <lineage>
        <taxon>Bacteria</taxon>
        <taxon>Pseudomonadati</taxon>
        <taxon>Thermodesulfobacteriota</taxon>
        <taxon>Desulfovibrionia</taxon>
        <taxon>Desulfovibrionales</taxon>
        <taxon>Desulfovibrionaceae</taxon>
        <taxon>Desulfovibrio</taxon>
    </lineage>
</organism>
<dbReference type="AlphaFoldDB" id="A0A0X8JN20"/>
<keyword evidence="2" id="KW-1185">Reference proteome</keyword>
<sequence>MEWNKEVTERVRGAMRDRARVMACLCGELEKILPSDKAEAAARKAITSYGCIRAERDGHKITPDEWVDIHYRDMGGVFETEITKNDEYSEMRMHYCPLLEEWKAMGLSPEKQDLYCDIAMELDRNRAAEHDIPCDIVERLGKGDSFCRVRLWKKARP</sequence>
<gene>
    <name evidence="1" type="ORF">AXF13_15440</name>
</gene>
<dbReference type="STRING" id="44742.AXF13_15440"/>
<accession>A0A0X8JN20</accession>
<name>A0A0X8JN20_9BACT</name>
<evidence type="ECO:0000313" key="1">
    <source>
        <dbReference type="EMBL" id="AMD91408.1"/>
    </source>
</evidence>
<protein>
    <recommendedName>
        <fullName evidence="3">L-2-amino-thiazoline-4-carboxylic acid hydrolase</fullName>
    </recommendedName>
</protein>
<dbReference type="KEGG" id="dfi:AXF13_15440"/>
<dbReference type="EMBL" id="CP014229">
    <property type="protein sequence ID" value="AMD91408.1"/>
    <property type="molecule type" value="Genomic_DNA"/>
</dbReference>
<dbReference type="Pfam" id="PF14196">
    <property type="entry name" value="ATC_hydrolase"/>
    <property type="match status" value="1"/>
</dbReference>
<evidence type="ECO:0000313" key="2">
    <source>
        <dbReference type="Proteomes" id="UP000069241"/>
    </source>
</evidence>
<dbReference type="Proteomes" id="UP000069241">
    <property type="component" value="Chromosome"/>
</dbReference>
<dbReference type="RefSeq" id="WP_009303086.1">
    <property type="nucleotide sequence ID" value="NZ_CP014229.1"/>
</dbReference>
<reference evidence="2" key="1">
    <citation type="submission" date="2016-02" db="EMBL/GenBank/DDBJ databases">
        <authorList>
            <person name="Holder M.E."/>
            <person name="Ajami N.J."/>
            <person name="Petrosino J.F."/>
        </authorList>
    </citation>
    <scope>NUCLEOTIDE SEQUENCE [LARGE SCALE GENOMIC DNA]</scope>
    <source>
        <strain evidence="2">CCUG 45958</strain>
    </source>
</reference>